<accession>A0ABR4TJ55</accession>
<proteinExistence type="predicted"/>
<gene>
    <name evidence="1" type="ORF">SMB34_08655</name>
</gene>
<sequence length="34" mass="3674">MVGDAPQRDIFAHMKTANADALAVFYSGTGYRKA</sequence>
<protein>
    <submittedName>
        <fullName evidence="1">Uncharacterized protein</fullName>
    </submittedName>
</protein>
<keyword evidence="2" id="KW-1185">Reference proteome</keyword>
<organism evidence="1 2">
    <name type="scientific">Thalassospira permensis NBRC 106175</name>
    <dbReference type="NCBI Taxonomy" id="1353532"/>
    <lineage>
        <taxon>Bacteria</taxon>
        <taxon>Pseudomonadati</taxon>
        <taxon>Pseudomonadota</taxon>
        <taxon>Alphaproteobacteria</taxon>
        <taxon>Rhodospirillales</taxon>
        <taxon>Thalassospiraceae</taxon>
        <taxon>Thalassospira</taxon>
    </lineage>
</organism>
<evidence type="ECO:0000313" key="1">
    <source>
        <dbReference type="EMBL" id="KEO52174.1"/>
    </source>
</evidence>
<name>A0ABR4TJ55_9PROT</name>
<evidence type="ECO:0000313" key="2">
    <source>
        <dbReference type="Proteomes" id="UP000027463"/>
    </source>
</evidence>
<dbReference type="EMBL" id="AUNC01000056">
    <property type="protein sequence ID" value="KEO52174.1"/>
    <property type="molecule type" value="Genomic_DNA"/>
</dbReference>
<dbReference type="Proteomes" id="UP000027463">
    <property type="component" value="Unassembled WGS sequence"/>
</dbReference>
<comment type="caution">
    <text evidence="1">The sequence shown here is derived from an EMBL/GenBank/DDBJ whole genome shotgun (WGS) entry which is preliminary data.</text>
</comment>
<reference evidence="1 2" key="1">
    <citation type="submission" date="2013-07" db="EMBL/GenBank/DDBJ databases">
        <title>Thalassospira permensis NBRC 106175 Genome Sequencing.</title>
        <authorList>
            <person name="Lai Q."/>
            <person name="Shao Z."/>
        </authorList>
    </citation>
    <scope>NUCLEOTIDE SEQUENCE [LARGE SCALE GENOMIC DNA]</scope>
    <source>
        <strain evidence="1 2">NBRC 106175</strain>
    </source>
</reference>